<organism evidence="1 2">
    <name type="scientific">Ditylenchus destructor</name>
    <dbReference type="NCBI Taxonomy" id="166010"/>
    <lineage>
        <taxon>Eukaryota</taxon>
        <taxon>Metazoa</taxon>
        <taxon>Ecdysozoa</taxon>
        <taxon>Nematoda</taxon>
        <taxon>Chromadorea</taxon>
        <taxon>Rhabditida</taxon>
        <taxon>Tylenchina</taxon>
        <taxon>Tylenchomorpha</taxon>
        <taxon>Sphaerularioidea</taxon>
        <taxon>Anguinidae</taxon>
        <taxon>Anguininae</taxon>
        <taxon>Ditylenchus</taxon>
    </lineage>
</organism>
<reference evidence="1" key="1">
    <citation type="submission" date="2022-01" db="EMBL/GenBank/DDBJ databases">
        <title>Genome Sequence Resource for Two Populations of Ditylenchus destructor, the Migratory Endoparasitic Phytonematode.</title>
        <authorList>
            <person name="Zhang H."/>
            <person name="Lin R."/>
            <person name="Xie B."/>
        </authorList>
    </citation>
    <scope>NUCLEOTIDE SEQUENCE</scope>
    <source>
        <strain evidence="1">BazhouSP</strain>
    </source>
</reference>
<dbReference type="AlphaFoldDB" id="A0AAD4MQB1"/>
<evidence type="ECO:0000313" key="2">
    <source>
        <dbReference type="Proteomes" id="UP001201812"/>
    </source>
</evidence>
<name>A0AAD4MQB1_9BILA</name>
<evidence type="ECO:0000313" key="1">
    <source>
        <dbReference type="EMBL" id="KAI1697768.1"/>
    </source>
</evidence>
<protein>
    <submittedName>
        <fullName evidence="1">Uncharacterized protein</fullName>
    </submittedName>
</protein>
<keyword evidence="2" id="KW-1185">Reference proteome</keyword>
<sequence>MEACQDRFCYAIREINVSYNTENQAVSLLCTTPMPLDEEETLPRAIAKGSNIYEIDIQYYANILAYTADQPCNDTTPLLFELISGESHMFQVSILYQDFPGGHLTGEVALRSIAMNIHPNNSITVATMSSDTFGQLDIEKEDQMLNETSLECSVYEDDYKRACFCKGNHARDYCLQHAPKMLDPSGKGYKYYHIYGKLTLDNLVYYYYFELNGICVQRNSASALREAGGNESMSLCMSYNGTAAEAEYNSEKLCRDTYTMILKEKQSNFTVFAKFHDDEWHSLMWFDYLRWSKSYDPGNCSYEEQVLDGVVHPFAICMRRNVTEKFYKNVTQVDQTSSTFRITTDYTETGDSVNEESQSTVPSTLIPTLLDQDGIKDLSRIAEVRSIEDEALQRFFNPFAITSSAPREIMEMPTSHFAFLLHISCFICYRLKFF</sequence>
<proteinExistence type="predicted"/>
<dbReference type="EMBL" id="JAKKPZ010000251">
    <property type="protein sequence ID" value="KAI1697768.1"/>
    <property type="molecule type" value="Genomic_DNA"/>
</dbReference>
<comment type="caution">
    <text evidence="1">The sequence shown here is derived from an EMBL/GenBank/DDBJ whole genome shotgun (WGS) entry which is preliminary data.</text>
</comment>
<dbReference type="Proteomes" id="UP001201812">
    <property type="component" value="Unassembled WGS sequence"/>
</dbReference>
<gene>
    <name evidence="1" type="ORF">DdX_18283</name>
</gene>
<accession>A0AAD4MQB1</accession>